<gene>
    <name evidence="2" type="ORF">GO606_19750</name>
</gene>
<evidence type="ECO:0000313" key="3">
    <source>
        <dbReference type="Proteomes" id="UP000615989"/>
    </source>
</evidence>
<accession>A0ABX1PQM0</accession>
<organism evidence="2 3">
    <name type="scientific">Aromatoleum anaerobium</name>
    <dbReference type="NCBI Taxonomy" id="182180"/>
    <lineage>
        <taxon>Bacteria</taxon>
        <taxon>Pseudomonadati</taxon>
        <taxon>Pseudomonadota</taxon>
        <taxon>Betaproteobacteria</taxon>
        <taxon>Rhodocyclales</taxon>
        <taxon>Rhodocyclaceae</taxon>
        <taxon>Aromatoleum</taxon>
    </lineage>
</organism>
<evidence type="ECO:0000256" key="1">
    <source>
        <dbReference type="SAM" id="SignalP"/>
    </source>
</evidence>
<dbReference type="RefSeq" id="WP_169120389.1">
    <property type="nucleotide sequence ID" value="NZ_WTVG02000040.1"/>
</dbReference>
<comment type="caution">
    <text evidence="2">The sequence shown here is derived from an EMBL/GenBank/DDBJ whole genome shotgun (WGS) entry which is preliminary data.</text>
</comment>
<proteinExistence type="predicted"/>
<dbReference type="Proteomes" id="UP000615989">
    <property type="component" value="Unassembled WGS sequence"/>
</dbReference>
<keyword evidence="3" id="KW-1185">Reference proteome</keyword>
<name>A0ABX1PQM0_9RHOO</name>
<feature type="chain" id="PRO_5046915215" evidence="1">
    <location>
        <begin position="20"/>
        <end position="165"/>
    </location>
</feature>
<protein>
    <submittedName>
        <fullName evidence="2">Uncharacterized protein</fullName>
    </submittedName>
</protein>
<reference evidence="2" key="1">
    <citation type="submission" date="2019-12" db="EMBL/GenBank/DDBJ databases">
        <title>Comparative genomics gives insights into the taxonomy of the Azoarcus-Aromatoleum group and reveals separate origins of nif in the plant-associated Azoarcus and non-plant-associated Aromatoleum sub-groups.</title>
        <authorList>
            <person name="Lafos M."/>
            <person name="Maluk M."/>
            <person name="Batista M."/>
            <person name="Junghare M."/>
            <person name="Carmona M."/>
            <person name="Faoro H."/>
            <person name="Cruz L.M."/>
            <person name="Battistoni F."/>
            <person name="De Souza E."/>
            <person name="Pedrosa F."/>
            <person name="Chen W.-M."/>
            <person name="Poole P.S."/>
            <person name="Dixon R.A."/>
            <person name="James E.K."/>
        </authorList>
    </citation>
    <scope>NUCLEOTIDE SEQUENCE</scope>
    <source>
        <strain evidence="2">LuFRes1</strain>
    </source>
</reference>
<dbReference type="EMBL" id="WTVG01000103">
    <property type="protein sequence ID" value="NMG26893.1"/>
    <property type="molecule type" value="Genomic_DNA"/>
</dbReference>
<feature type="signal peptide" evidence="1">
    <location>
        <begin position="1"/>
        <end position="19"/>
    </location>
</feature>
<evidence type="ECO:0000313" key="2">
    <source>
        <dbReference type="EMBL" id="NMG26893.1"/>
    </source>
</evidence>
<sequence length="165" mass="18158">MRKALPALALLIVLTNVGAVETGETRIDTVGRSATDPGRSERAPMEVSRTDVLEAGYWGITLEELHRARHLMRGPRGAFSDPRISPIEVLGIHARSDTERDRYAALFAKLLHEDTDRVLAWQRAGDTAMRRLYPTDKAVDFSFGRPAGGGKTLPNWFFSPGGSAQ</sequence>
<keyword evidence="1" id="KW-0732">Signal</keyword>